<feature type="signal peptide" evidence="9">
    <location>
        <begin position="1"/>
        <end position="19"/>
    </location>
</feature>
<evidence type="ECO:0000256" key="7">
    <source>
        <dbReference type="ARBA" id="ARBA00023170"/>
    </source>
</evidence>
<dbReference type="GO" id="GO:0005886">
    <property type="term" value="C:plasma membrane"/>
    <property type="evidence" value="ECO:0007669"/>
    <property type="project" value="TreeGrafter"/>
</dbReference>
<feature type="domain" description="Methuselah N-terminal" evidence="10">
    <location>
        <begin position="52"/>
        <end position="160"/>
    </location>
</feature>
<dbReference type="GO" id="GO:0008528">
    <property type="term" value="F:G protein-coupled peptide receptor activity"/>
    <property type="evidence" value="ECO:0007669"/>
    <property type="project" value="TreeGrafter"/>
</dbReference>
<dbReference type="OrthoDB" id="6767429at2759"/>
<comment type="similarity">
    <text evidence="2">Belongs to the G-protein coupled receptor 2 family. Mth subfamily.</text>
</comment>
<evidence type="ECO:0000256" key="9">
    <source>
        <dbReference type="SAM" id="SignalP"/>
    </source>
</evidence>
<gene>
    <name evidence="11" type="ORF">GWI33_005489</name>
</gene>
<keyword evidence="4 9" id="KW-0732">Signal</keyword>
<name>A0A834MG17_RHYFE</name>
<keyword evidence="12" id="KW-1185">Reference proteome</keyword>
<evidence type="ECO:0000259" key="10">
    <source>
        <dbReference type="Pfam" id="PF06652"/>
    </source>
</evidence>
<comment type="subcellular location">
    <subcellularLocation>
        <location evidence="1">Endomembrane system</location>
        <topology evidence="1">Multi-pass membrane protein</topology>
    </subcellularLocation>
</comment>
<comment type="caution">
    <text evidence="11">The sequence shown here is derived from an EMBL/GenBank/DDBJ whole genome shotgun (WGS) entry which is preliminary data.</text>
</comment>
<organism evidence="11 12">
    <name type="scientific">Rhynchophorus ferrugineus</name>
    <name type="common">Red palm weevil</name>
    <name type="synonym">Curculio ferrugineus</name>
    <dbReference type="NCBI Taxonomy" id="354439"/>
    <lineage>
        <taxon>Eukaryota</taxon>
        <taxon>Metazoa</taxon>
        <taxon>Ecdysozoa</taxon>
        <taxon>Arthropoda</taxon>
        <taxon>Hexapoda</taxon>
        <taxon>Insecta</taxon>
        <taxon>Pterygota</taxon>
        <taxon>Neoptera</taxon>
        <taxon>Endopterygota</taxon>
        <taxon>Coleoptera</taxon>
        <taxon>Polyphaga</taxon>
        <taxon>Cucujiformia</taxon>
        <taxon>Curculionidae</taxon>
        <taxon>Dryophthorinae</taxon>
        <taxon>Rhynchophorus</taxon>
    </lineage>
</organism>
<keyword evidence="5" id="KW-1133">Transmembrane helix</keyword>
<keyword evidence="3" id="KW-0812">Transmembrane</keyword>
<evidence type="ECO:0000256" key="1">
    <source>
        <dbReference type="ARBA" id="ARBA00004127"/>
    </source>
</evidence>
<evidence type="ECO:0000313" key="11">
    <source>
        <dbReference type="EMBL" id="KAF7280831.1"/>
    </source>
</evidence>
<dbReference type="Gene3D" id="2.170.180.11">
    <property type="entry name" value="Methuselah ectodomain, domain 2"/>
    <property type="match status" value="1"/>
</dbReference>
<dbReference type="PANTHER" id="PTHR47154">
    <property type="entry name" value="G-PROTEIN COUPLED RECEPTOR MTH-RELATED"/>
    <property type="match status" value="1"/>
</dbReference>
<keyword evidence="8" id="KW-0807">Transducer</keyword>
<evidence type="ECO:0000256" key="6">
    <source>
        <dbReference type="ARBA" id="ARBA00023040"/>
    </source>
</evidence>
<dbReference type="InterPro" id="IPR036272">
    <property type="entry name" value="Methuselah_N_sf"/>
</dbReference>
<sequence length="186" mass="20980">MMIALALSLVLSAVPSGYCLCPKSLRVKIPAESIQADHSVFFGNMTFTRDQYFEQNGELWACPCLAKACIRKCCPAGKELVKVSTELPSCQPSNEYLQVNVYDPKTSSNTEKGDFFIIHNMICPKGHEHYKLEQVNILKNGSLFDDYSVDKPDMYCVDYLNGSKIALFCGKPDVDYWKLLVCFSKY</sequence>
<dbReference type="Proteomes" id="UP000625711">
    <property type="component" value="Unassembled WGS sequence"/>
</dbReference>
<keyword evidence="7" id="KW-0675">Receptor</keyword>
<dbReference type="InterPro" id="IPR051384">
    <property type="entry name" value="Mth_GPCR"/>
</dbReference>
<protein>
    <recommendedName>
        <fullName evidence="10">Methuselah N-terminal domain-containing protein</fullName>
    </recommendedName>
</protein>
<dbReference type="Pfam" id="PF06652">
    <property type="entry name" value="Methuselah_N"/>
    <property type="match status" value="1"/>
</dbReference>
<dbReference type="InterPro" id="IPR010596">
    <property type="entry name" value="Methuselah_N_dom"/>
</dbReference>
<accession>A0A834MG17</accession>
<proteinExistence type="inferred from homology"/>
<feature type="chain" id="PRO_5032383773" description="Methuselah N-terminal domain-containing protein" evidence="9">
    <location>
        <begin position="20"/>
        <end position="186"/>
    </location>
</feature>
<dbReference type="AlphaFoldDB" id="A0A834MG17"/>
<dbReference type="PANTHER" id="PTHR47154:SF2">
    <property type="entry name" value="G-PROTEIN COUPLED RECEPTOR MTH-RELATED"/>
    <property type="match status" value="1"/>
</dbReference>
<evidence type="ECO:0000256" key="5">
    <source>
        <dbReference type="ARBA" id="ARBA00022989"/>
    </source>
</evidence>
<dbReference type="SUPFAM" id="SSF63877">
    <property type="entry name" value="Methuselah ectodomain"/>
    <property type="match status" value="1"/>
</dbReference>
<reference evidence="11" key="1">
    <citation type="submission" date="2020-08" db="EMBL/GenBank/DDBJ databases">
        <title>Genome sequencing and assembly of the red palm weevil Rhynchophorus ferrugineus.</title>
        <authorList>
            <person name="Dias G.B."/>
            <person name="Bergman C.M."/>
            <person name="Manee M."/>
        </authorList>
    </citation>
    <scope>NUCLEOTIDE SEQUENCE</scope>
    <source>
        <strain evidence="11">AA-2017</strain>
        <tissue evidence="11">Whole larva</tissue>
    </source>
</reference>
<dbReference type="EMBL" id="JAACXV010000273">
    <property type="protein sequence ID" value="KAF7280831.1"/>
    <property type="molecule type" value="Genomic_DNA"/>
</dbReference>
<keyword evidence="5" id="KW-0472">Membrane</keyword>
<dbReference type="GO" id="GO:0012505">
    <property type="term" value="C:endomembrane system"/>
    <property type="evidence" value="ECO:0007669"/>
    <property type="project" value="UniProtKB-SubCell"/>
</dbReference>
<dbReference type="InterPro" id="IPR023311">
    <property type="entry name" value="Methusela_ecto_dom_2"/>
</dbReference>
<evidence type="ECO:0000256" key="2">
    <source>
        <dbReference type="ARBA" id="ARBA00008979"/>
    </source>
</evidence>
<evidence type="ECO:0000313" key="12">
    <source>
        <dbReference type="Proteomes" id="UP000625711"/>
    </source>
</evidence>
<evidence type="ECO:0000256" key="4">
    <source>
        <dbReference type="ARBA" id="ARBA00022729"/>
    </source>
</evidence>
<evidence type="ECO:0000256" key="8">
    <source>
        <dbReference type="ARBA" id="ARBA00023224"/>
    </source>
</evidence>
<evidence type="ECO:0000256" key="3">
    <source>
        <dbReference type="ARBA" id="ARBA00022692"/>
    </source>
</evidence>
<keyword evidence="6" id="KW-0297">G-protein coupled receptor</keyword>